<feature type="compositionally biased region" description="Polar residues" evidence="4">
    <location>
        <begin position="702"/>
        <end position="713"/>
    </location>
</feature>
<feature type="region of interest" description="Disordered" evidence="4">
    <location>
        <begin position="826"/>
        <end position="909"/>
    </location>
</feature>
<proteinExistence type="inferred from homology"/>
<dbReference type="InterPro" id="IPR040911">
    <property type="entry name" value="Exostosin_GT47"/>
</dbReference>
<evidence type="ECO:0000256" key="4">
    <source>
        <dbReference type="SAM" id="MobiDB-lite"/>
    </source>
</evidence>
<feature type="region of interest" description="Disordered" evidence="4">
    <location>
        <begin position="979"/>
        <end position="1006"/>
    </location>
</feature>
<evidence type="ECO:0000256" key="2">
    <source>
        <dbReference type="ARBA" id="ARBA00010271"/>
    </source>
</evidence>
<feature type="region of interest" description="Disordered" evidence="4">
    <location>
        <begin position="1125"/>
        <end position="1192"/>
    </location>
</feature>
<name>A0AAW1Q7N8_9CHLO</name>
<feature type="region of interest" description="Disordered" evidence="4">
    <location>
        <begin position="604"/>
        <end position="678"/>
    </location>
</feature>
<feature type="region of interest" description="Disordered" evidence="4">
    <location>
        <begin position="735"/>
        <end position="765"/>
    </location>
</feature>
<dbReference type="PANTHER" id="PTHR11062:SF376">
    <property type="entry name" value="EXOSTOSIN FAMILY PROTEIN"/>
    <property type="match status" value="1"/>
</dbReference>
<feature type="region of interest" description="Disordered" evidence="4">
    <location>
        <begin position="691"/>
        <end position="717"/>
    </location>
</feature>
<feature type="compositionally biased region" description="Basic and acidic residues" evidence="4">
    <location>
        <begin position="655"/>
        <end position="666"/>
    </location>
</feature>
<evidence type="ECO:0000259" key="5">
    <source>
        <dbReference type="Pfam" id="PF03016"/>
    </source>
</evidence>
<dbReference type="GO" id="GO:0000139">
    <property type="term" value="C:Golgi membrane"/>
    <property type="evidence" value="ECO:0007669"/>
    <property type="project" value="UniProtKB-SubCell"/>
</dbReference>
<dbReference type="Pfam" id="PF03016">
    <property type="entry name" value="Exostosin_GT47"/>
    <property type="match status" value="2"/>
</dbReference>
<keyword evidence="3" id="KW-0333">Golgi apparatus</keyword>
<evidence type="ECO:0000313" key="6">
    <source>
        <dbReference type="EMBL" id="KAK9817397.1"/>
    </source>
</evidence>
<evidence type="ECO:0000256" key="1">
    <source>
        <dbReference type="ARBA" id="ARBA00004323"/>
    </source>
</evidence>
<comment type="caution">
    <text evidence="6">The sequence shown here is derived from an EMBL/GenBank/DDBJ whole genome shotgun (WGS) entry which is preliminary data.</text>
</comment>
<feature type="compositionally biased region" description="Polar residues" evidence="4">
    <location>
        <begin position="301"/>
        <end position="310"/>
    </location>
</feature>
<feature type="region of interest" description="Disordered" evidence="4">
    <location>
        <begin position="329"/>
        <end position="369"/>
    </location>
</feature>
<sequence length="1597" mass="173587">MVSKESEDAQKAYKEAKMEAHLGAKAAAAAEAAREGAARSGGEATGTGVNEVPRHQLDVPRTWKPPKRPGGRQYEDRPLVYIYDLPTPLVNCSREDWAAFNYGTEVRLPQVLRESHYATDDPVAADLFLVPALLYCNDLEHHLPPGQKPDQYQTAVLTTLDWIRYYYPFWDLYNGADHMWIFTQDHGFCGFTSGDGTMNEISNSIILSHWGLMDYEAGHCTTEERLHNECPLSTLHPCFDPTKDVVIPSPQSDWMQMQEVPVSHWFAAAKTHAATAVPQPEHEHVPAQPASELPAEAPHGQVTSLSQQGTKTRHERDEQIMTSLQFDSSVRSAAHEATAAADDVPADGEIQSRRPPEQGLNQASPVGINPAEPTLILEDLAFNAKPQALNSPAPSTMDAASHDMQAASGADKIDVDRVPAAQALSPSSAGSRRLQSFAATGSKLVGSQQLPAVHTLQESAHQTERAMPSSATESQRLERFHAMAASQAFASGRTLQDKELQATASNPKPEQPEYDFLSGVYERIPDAHDNAADEPETSGTAPAVRLDMLESEQEANWDESADDPPGLGPINLDAWLVSPDHPPGLGPVDLNDMVERLRLQARPTGSIDQPNAADQLRRHSKSNSIGGAALSHLDNDHRPHGVTVSKGQASSNLPHVEHSHVQRPAREQAYAHSTGADAREAAEVEPLWVSMDPSEATDPPGGSQSTASDSGSQVEAGLRMQQGLEAAVPLFGPARGARRPYGHQKQPLLPDDVATPGHRPSHEIATHGQKHDVGAAMQAEVASAAADYPLAPDADGAEALQPTDLQAQHVRLADATSSMQPDLVVASRPQVGDNPSQPSDEMAGRMRPQRSRARSVLAAQHTSQGSLSRHMPEPSARDSHVLYSKHHLGPATGPSTKQMALNRHVPKQSARASYSMNGWHRMGPASKPGGNHIIRTGHRLYEPAPAVLHERRLLMSEDAAPAWEPESFVDKMQSWLDENAEETQTPPLHSDSLRQPTGHAKDGTANAAVPRHYLSGGRSRSHPHAGKSIAGQGMPDILADPDQAAAGTFRRSHSSFADIAASAGHGSSDQQAVAMHGVATPMPVGHLNADKPAAPLHASVGQQDDADGITASHLAQFPAIMHPAGPAQKAKISGQHPHDSQEGQPPAATALGKQPGPDHARPPTTSQPTLGSMEDGGNSDDKLSRPGRHAHGPTAAEALQIFDAHDQLDEMAVSARAALDQLTNDEADVAQGPLPMETVFVVQRTDGFVTSDRRHDLGAEFQLLPLDPLGVLKSAQTFKPPDAKDVEIPPEVIEQAKVHPWLVKDNTRLSNPLPHMQMGTTNNGDDLETVAAAKRWLFQELHGWWADYDKIFNALHLQDDIFEPEKAPAIWTAPDQLALVPLHHSAPSRRLEETQDSIPKLQDPPVLAKTSIFYFVGGTGEKNVAYSHGVRQTIWALFHDRPGYRVISSDVDGRVEGDDYLRGFEESIFCLAATGDGWGVRLKLAVLFRCIPVIIADQIQMEYEDVLPYSEFSIRLPQHAIYRLPYVLQEIMDTPGKVQHMQHMMHCVWAFFSWKEKEGRALEALMCSLRRKLYGSHEAARPTIDPETCQLSCNVQM</sequence>
<comment type="subcellular location">
    <subcellularLocation>
        <location evidence="1">Golgi apparatus membrane</location>
        <topology evidence="1">Single-pass type II membrane protein</topology>
    </subcellularLocation>
</comment>
<accession>A0AAW1Q7N8</accession>
<feature type="domain" description="Exostosin GT47" evidence="5">
    <location>
        <begin position="78"/>
        <end position="216"/>
    </location>
</feature>
<evidence type="ECO:0000313" key="7">
    <source>
        <dbReference type="Proteomes" id="UP001438707"/>
    </source>
</evidence>
<dbReference type="Proteomes" id="UP001438707">
    <property type="component" value="Unassembled WGS sequence"/>
</dbReference>
<reference evidence="6 7" key="1">
    <citation type="journal article" date="2024" name="Nat. Commun.">
        <title>Phylogenomics reveals the evolutionary origins of lichenization in chlorophyte algae.</title>
        <authorList>
            <person name="Puginier C."/>
            <person name="Libourel C."/>
            <person name="Otte J."/>
            <person name="Skaloud P."/>
            <person name="Haon M."/>
            <person name="Grisel S."/>
            <person name="Petersen M."/>
            <person name="Berrin J.G."/>
            <person name="Delaux P.M."/>
            <person name="Dal Grande F."/>
            <person name="Keller J."/>
        </authorList>
    </citation>
    <scope>NUCLEOTIDE SEQUENCE [LARGE SCALE GENOMIC DNA]</scope>
    <source>
        <strain evidence="6 7">SAG 2145</strain>
    </source>
</reference>
<dbReference type="PANTHER" id="PTHR11062">
    <property type="entry name" value="EXOSTOSIN HEPARAN SULFATE GLYCOSYLTRANSFERASE -RELATED"/>
    <property type="match status" value="1"/>
</dbReference>
<gene>
    <name evidence="6" type="ORF">WJX74_010418</name>
</gene>
<dbReference type="EMBL" id="JALJOS010000072">
    <property type="protein sequence ID" value="KAK9817397.1"/>
    <property type="molecule type" value="Genomic_DNA"/>
</dbReference>
<feature type="compositionally biased region" description="Low complexity" evidence="4">
    <location>
        <begin position="38"/>
        <end position="48"/>
    </location>
</feature>
<feature type="compositionally biased region" description="Basic and acidic residues" evidence="4">
    <location>
        <begin position="870"/>
        <end position="880"/>
    </location>
</feature>
<feature type="region of interest" description="Disordered" evidence="4">
    <location>
        <begin position="387"/>
        <end position="408"/>
    </location>
</feature>
<keyword evidence="7" id="KW-1185">Reference proteome</keyword>
<dbReference type="GO" id="GO:0016757">
    <property type="term" value="F:glycosyltransferase activity"/>
    <property type="evidence" value="ECO:0007669"/>
    <property type="project" value="InterPro"/>
</dbReference>
<organism evidence="6 7">
    <name type="scientific">Apatococcus lobatus</name>
    <dbReference type="NCBI Taxonomy" id="904363"/>
    <lineage>
        <taxon>Eukaryota</taxon>
        <taxon>Viridiplantae</taxon>
        <taxon>Chlorophyta</taxon>
        <taxon>core chlorophytes</taxon>
        <taxon>Trebouxiophyceae</taxon>
        <taxon>Chlorellales</taxon>
        <taxon>Chlorellaceae</taxon>
        <taxon>Apatococcus</taxon>
    </lineage>
</organism>
<feature type="domain" description="Exostosin GT47" evidence="5">
    <location>
        <begin position="1375"/>
        <end position="1530"/>
    </location>
</feature>
<feature type="region of interest" description="Disordered" evidence="4">
    <location>
        <begin position="24"/>
        <end position="71"/>
    </location>
</feature>
<feature type="region of interest" description="Disordered" evidence="4">
    <location>
        <begin position="273"/>
        <end position="316"/>
    </location>
</feature>
<protein>
    <recommendedName>
        <fullName evidence="5">Exostosin GT47 domain-containing protein</fullName>
    </recommendedName>
</protein>
<dbReference type="InterPro" id="IPR004263">
    <property type="entry name" value="Exostosin"/>
</dbReference>
<comment type="similarity">
    <text evidence="2">Belongs to the glycosyltransferase 47 family.</text>
</comment>
<evidence type="ECO:0000256" key="3">
    <source>
        <dbReference type="ARBA" id="ARBA00023034"/>
    </source>
</evidence>